<dbReference type="SUPFAM" id="SSF56300">
    <property type="entry name" value="Metallo-dependent phosphatases"/>
    <property type="match status" value="1"/>
</dbReference>
<keyword evidence="3" id="KW-1185">Reference proteome</keyword>
<accession>A0AAD9SFE6</accession>
<dbReference type="EMBL" id="JAUJFL010000004">
    <property type="protein sequence ID" value="KAK2605066.1"/>
    <property type="molecule type" value="Genomic_DNA"/>
</dbReference>
<reference evidence="2" key="1">
    <citation type="submission" date="2023-06" db="EMBL/GenBank/DDBJ databases">
        <authorList>
            <person name="Noh H."/>
        </authorList>
    </citation>
    <scope>NUCLEOTIDE SEQUENCE</scope>
    <source>
        <strain evidence="2">DUCC20226</strain>
    </source>
</reference>
<dbReference type="Proteomes" id="UP001265746">
    <property type="component" value="Unassembled WGS sequence"/>
</dbReference>
<evidence type="ECO:0000259" key="1">
    <source>
        <dbReference type="Pfam" id="PF00149"/>
    </source>
</evidence>
<organism evidence="2 3">
    <name type="scientific">Phomopsis amygdali</name>
    <name type="common">Fusicoccum amygdali</name>
    <dbReference type="NCBI Taxonomy" id="1214568"/>
    <lineage>
        <taxon>Eukaryota</taxon>
        <taxon>Fungi</taxon>
        <taxon>Dikarya</taxon>
        <taxon>Ascomycota</taxon>
        <taxon>Pezizomycotina</taxon>
        <taxon>Sordariomycetes</taxon>
        <taxon>Sordariomycetidae</taxon>
        <taxon>Diaporthales</taxon>
        <taxon>Diaporthaceae</taxon>
        <taxon>Diaporthe</taxon>
    </lineage>
</organism>
<dbReference type="InterPro" id="IPR004843">
    <property type="entry name" value="Calcineurin-like_PHP"/>
</dbReference>
<dbReference type="GO" id="GO:0016787">
    <property type="term" value="F:hydrolase activity"/>
    <property type="evidence" value="ECO:0007669"/>
    <property type="project" value="InterPro"/>
</dbReference>
<dbReference type="PANTHER" id="PTHR37844">
    <property type="entry name" value="SER/THR PROTEIN PHOSPHATASE SUPERFAMILY (AFU_ORTHOLOGUE AFUA_1G14840)"/>
    <property type="match status" value="1"/>
</dbReference>
<dbReference type="AlphaFoldDB" id="A0AAD9SFE6"/>
<proteinExistence type="predicted"/>
<evidence type="ECO:0000313" key="3">
    <source>
        <dbReference type="Proteomes" id="UP001265746"/>
    </source>
</evidence>
<protein>
    <recommendedName>
        <fullName evidence="1">Calcineurin-like phosphoesterase domain-containing protein</fullName>
    </recommendedName>
</protein>
<gene>
    <name evidence="2" type="ORF">N8I77_007942</name>
</gene>
<dbReference type="InterPro" id="IPR029052">
    <property type="entry name" value="Metallo-depent_PP-like"/>
</dbReference>
<dbReference type="Gene3D" id="3.60.21.10">
    <property type="match status" value="1"/>
</dbReference>
<sequence length="262" mass="29919">MSDLHLEVGQQYLTFDFDVTAPNLILAGDIGRVIDYEGYISFLQKQTVRYERVFLILGNHEFYGLSFEAGLTRARKLENESVLEGRMILLQQKSFVFDVERVVVIGCSLWSFVPRDSARAVQAVVNDFKKIENRSVEKHNSAHAEDLAWLRKEVQLHQPHTKVLIVTHHAPLIDKTASPQHKDSLVKSAFATDVLSNMEGGAWSSVKYWIFGHTHWTTQLKVKGIQVMSNQRGYVLPESNLHLKLETQAPNHMFDSRSTIVF</sequence>
<dbReference type="PANTHER" id="PTHR37844:SF2">
    <property type="entry name" value="SER_THR PROTEIN PHOSPHATASE SUPERFAMILY (AFU_ORTHOLOGUE AFUA_1G14840)"/>
    <property type="match status" value="1"/>
</dbReference>
<evidence type="ECO:0000313" key="2">
    <source>
        <dbReference type="EMBL" id="KAK2605066.1"/>
    </source>
</evidence>
<comment type="caution">
    <text evidence="2">The sequence shown here is derived from an EMBL/GenBank/DDBJ whole genome shotgun (WGS) entry which is preliminary data.</text>
</comment>
<name>A0AAD9SFE6_PHOAM</name>
<dbReference type="Pfam" id="PF00149">
    <property type="entry name" value="Metallophos"/>
    <property type="match status" value="1"/>
</dbReference>
<feature type="domain" description="Calcineurin-like phosphoesterase" evidence="1">
    <location>
        <begin position="2"/>
        <end position="215"/>
    </location>
</feature>